<dbReference type="NCBIfam" id="NF005071">
    <property type="entry name" value="PRK06489.1"/>
    <property type="match status" value="1"/>
</dbReference>
<dbReference type="EMBL" id="DMND01000235">
    <property type="protein sequence ID" value="HAN29462.1"/>
    <property type="molecule type" value="Genomic_DNA"/>
</dbReference>
<dbReference type="STRING" id="1121937.GCA_000423125_01338"/>
<organism evidence="4 5">
    <name type="scientific">Haliea salexigens</name>
    <dbReference type="NCBI Taxonomy" id="287487"/>
    <lineage>
        <taxon>Bacteria</taxon>
        <taxon>Pseudomonadati</taxon>
        <taxon>Pseudomonadota</taxon>
        <taxon>Gammaproteobacteria</taxon>
        <taxon>Cellvibrionales</taxon>
        <taxon>Halieaceae</taxon>
        <taxon>Haliea</taxon>
    </lineage>
</organism>
<reference evidence="4 5" key="1">
    <citation type="journal article" date="2018" name="Nat. Biotechnol.">
        <title>A standardized bacterial taxonomy based on genome phylogeny substantially revises the tree of life.</title>
        <authorList>
            <person name="Parks D.H."/>
            <person name="Chuvochina M."/>
            <person name="Waite D.W."/>
            <person name="Rinke C."/>
            <person name="Skarshewski A."/>
            <person name="Chaumeil P.A."/>
            <person name="Hugenholtz P."/>
        </authorList>
    </citation>
    <scope>NUCLEOTIDE SEQUENCE [LARGE SCALE GENOMIC DNA]</scope>
    <source>
        <strain evidence="4">UBA9158</strain>
    </source>
</reference>
<evidence type="ECO:0000313" key="5">
    <source>
        <dbReference type="Proteomes" id="UP000259273"/>
    </source>
</evidence>
<dbReference type="GO" id="GO:0004414">
    <property type="term" value="F:homoserine O-acetyltransferase activity"/>
    <property type="evidence" value="ECO:0007669"/>
    <property type="project" value="TreeGrafter"/>
</dbReference>
<name>A0A3C1KRY1_9GAMM</name>
<dbReference type="PIRSF" id="PIRSF000443">
    <property type="entry name" value="Homoser_Ac_trans"/>
    <property type="match status" value="1"/>
</dbReference>
<proteinExistence type="predicted"/>
<dbReference type="GO" id="GO:0009092">
    <property type="term" value="P:homoserine metabolic process"/>
    <property type="evidence" value="ECO:0007669"/>
    <property type="project" value="TreeGrafter"/>
</dbReference>
<feature type="signal peptide" evidence="2">
    <location>
        <begin position="1"/>
        <end position="23"/>
    </location>
</feature>
<gene>
    <name evidence="4" type="ORF">DCP75_17400</name>
</gene>
<evidence type="ECO:0000256" key="2">
    <source>
        <dbReference type="SAM" id="SignalP"/>
    </source>
</evidence>
<protein>
    <recommendedName>
        <fullName evidence="3">AB hydrolase-1 domain-containing protein</fullName>
    </recommendedName>
</protein>
<dbReference type="PANTHER" id="PTHR32268:SF11">
    <property type="entry name" value="HOMOSERINE O-ACETYLTRANSFERASE"/>
    <property type="match status" value="1"/>
</dbReference>
<dbReference type="GO" id="GO:0009086">
    <property type="term" value="P:methionine biosynthetic process"/>
    <property type="evidence" value="ECO:0007669"/>
    <property type="project" value="TreeGrafter"/>
</dbReference>
<dbReference type="PANTHER" id="PTHR32268">
    <property type="entry name" value="HOMOSERINE O-ACETYLTRANSFERASE"/>
    <property type="match status" value="1"/>
</dbReference>
<dbReference type="SUPFAM" id="SSF53474">
    <property type="entry name" value="alpha/beta-Hydrolases"/>
    <property type="match status" value="1"/>
</dbReference>
<dbReference type="AlphaFoldDB" id="A0A3C1KRY1"/>
<feature type="non-terminal residue" evidence="4">
    <location>
        <position position="332"/>
    </location>
</feature>
<comment type="caution">
    <text evidence="4">The sequence shown here is derived from an EMBL/GenBank/DDBJ whole genome shotgun (WGS) entry which is preliminary data.</text>
</comment>
<dbReference type="InterPro" id="IPR008220">
    <property type="entry name" value="HAT_MetX-like"/>
</dbReference>
<evidence type="ECO:0000256" key="1">
    <source>
        <dbReference type="ARBA" id="ARBA00022679"/>
    </source>
</evidence>
<feature type="chain" id="PRO_5017819950" description="AB hydrolase-1 domain-containing protein" evidence="2">
    <location>
        <begin position="24"/>
        <end position="332"/>
    </location>
</feature>
<accession>A0A3C1KRY1</accession>
<sequence length="332" mass="36662">MVRAYTKALVTLAVLLLAPASLAVNGGLDHHADSKVLEDFTFDDGSVLDLRQHYYTLGSPRRGDDGRVENAVLIMHGTTGSGDGFLSEHFAGVLFGEGQLLDASRYYIILPDAIGHGLSSKPSDGLRARFPKYTYDDMVRAQYRLLTEHLGVDHLRLVTGTSMGGMMSWVWGYTYPQFMDALLPLASLPVEIAGRNRMTRKMIIDAVTDDPAWNGGDYEEQPPGLKEAMYGLLFMVSSPLQYQLQAPTRESAEALMDTLVERYRSRIDANDLIYAFDASRFYNPAPHLEKIQAPVLAINSADDQVNPPELGILERETARIPGARAVVLPITD</sequence>
<feature type="domain" description="AB hydrolase-1" evidence="3">
    <location>
        <begin position="70"/>
        <end position="323"/>
    </location>
</feature>
<evidence type="ECO:0000259" key="3">
    <source>
        <dbReference type="Pfam" id="PF00561"/>
    </source>
</evidence>
<dbReference type="InterPro" id="IPR000073">
    <property type="entry name" value="AB_hydrolase_1"/>
</dbReference>
<keyword evidence="2" id="KW-0732">Signal</keyword>
<dbReference type="Proteomes" id="UP000259273">
    <property type="component" value="Unassembled WGS sequence"/>
</dbReference>
<dbReference type="InterPro" id="IPR029058">
    <property type="entry name" value="AB_hydrolase_fold"/>
</dbReference>
<dbReference type="Pfam" id="PF00561">
    <property type="entry name" value="Abhydrolase_1"/>
    <property type="match status" value="1"/>
</dbReference>
<evidence type="ECO:0000313" key="4">
    <source>
        <dbReference type="EMBL" id="HAN29462.1"/>
    </source>
</evidence>
<keyword evidence="1" id="KW-0808">Transferase</keyword>
<dbReference type="Gene3D" id="3.40.50.1820">
    <property type="entry name" value="alpha/beta hydrolase"/>
    <property type="match status" value="1"/>
</dbReference>